<keyword evidence="1" id="KW-0812">Transmembrane</keyword>
<sequence>MLVGVGGVLLVAQEDHAVAQQRGAQLGDRRRVDVAAHPDAADDRADHAADPRDVDVPVGVAGDGGRLVVMEPSHLLTPFDGRVRVGRIAACAAEKRIPTIPTYLLGISRDRTGRTCYGPPRRGSGPGMVNPLDIALVLLFLVVAGFVLRHWGRQHR</sequence>
<feature type="transmembrane region" description="Helical" evidence="1">
    <location>
        <begin position="128"/>
        <end position="148"/>
    </location>
</feature>
<reference evidence="3" key="1">
    <citation type="journal article" date="2019" name="Int. J. Syst. Evol. Microbiol.">
        <title>The Global Catalogue of Microorganisms (GCM) 10K type strain sequencing project: providing services to taxonomists for standard genome sequencing and annotation.</title>
        <authorList>
            <consortium name="The Broad Institute Genomics Platform"/>
            <consortium name="The Broad Institute Genome Sequencing Center for Infectious Disease"/>
            <person name="Wu L."/>
            <person name="Ma J."/>
        </authorList>
    </citation>
    <scope>NUCLEOTIDE SEQUENCE [LARGE SCALE GENOMIC DNA]</scope>
    <source>
        <strain evidence="3">JCM 3106</strain>
    </source>
</reference>
<dbReference type="EMBL" id="BAAAWD010000019">
    <property type="protein sequence ID" value="GAA3031932.1"/>
    <property type="molecule type" value="Genomic_DNA"/>
</dbReference>
<organism evidence="2 3">
    <name type="scientific">Streptosporangium longisporum</name>
    <dbReference type="NCBI Taxonomy" id="46187"/>
    <lineage>
        <taxon>Bacteria</taxon>
        <taxon>Bacillati</taxon>
        <taxon>Actinomycetota</taxon>
        <taxon>Actinomycetes</taxon>
        <taxon>Streptosporangiales</taxon>
        <taxon>Streptosporangiaceae</taxon>
        <taxon>Streptosporangium</taxon>
    </lineage>
</organism>
<keyword evidence="3" id="KW-1185">Reference proteome</keyword>
<gene>
    <name evidence="2" type="ORF">GCM10017559_68910</name>
</gene>
<keyword evidence="1" id="KW-1133">Transmembrane helix</keyword>
<evidence type="ECO:0000256" key="1">
    <source>
        <dbReference type="SAM" id="Phobius"/>
    </source>
</evidence>
<evidence type="ECO:0000313" key="3">
    <source>
        <dbReference type="Proteomes" id="UP001499930"/>
    </source>
</evidence>
<name>A0ABP6L419_9ACTN</name>
<proteinExistence type="predicted"/>
<dbReference type="Proteomes" id="UP001499930">
    <property type="component" value="Unassembled WGS sequence"/>
</dbReference>
<evidence type="ECO:0000313" key="2">
    <source>
        <dbReference type="EMBL" id="GAA3031932.1"/>
    </source>
</evidence>
<comment type="caution">
    <text evidence="2">The sequence shown here is derived from an EMBL/GenBank/DDBJ whole genome shotgun (WGS) entry which is preliminary data.</text>
</comment>
<protein>
    <submittedName>
        <fullName evidence="2">Uncharacterized protein</fullName>
    </submittedName>
</protein>
<keyword evidence="1" id="KW-0472">Membrane</keyword>
<accession>A0ABP6L419</accession>